<dbReference type="InterPro" id="IPR055312">
    <property type="entry name" value="FBL15-like"/>
</dbReference>
<evidence type="ECO:0008006" key="3">
    <source>
        <dbReference type="Google" id="ProtNLM"/>
    </source>
</evidence>
<sequence length="477" mass="54299">MSSCRKCRNNQKGCCSDELCVRRERSQLRRDSVPDGVDRIGALPDDLILYILARIGCARAAAHASLLARRWRGLWALLPELAFHHVTADEIDAAFATFARRSLSLLQIRVPCRCHDVTIDSPRVSAWMRAAARVAPAKFIISDDVVVRKDGSAVELPCFDRTTAITLEVLGARFVLAPAAAGDLRLLESLSLLNCHVEGLGDLLRRCPRLRKLRITRWKHELKVHSPSLEELDVEVYLHDVKTRLVDIEAPVLKKLRFASGPRPCKWSGANEFTLSYSAPMMENLHWRCFCSSKTDRFGVRWRLFHLTLKTANPLGQMHLHHRHEDGNEDQDFGQFKIIPVTNFQVLELRIKTEGHVYGAMVLHLLGLGKFIRRLRLELHQERYECSVSCPCDHPSDWRSQTISLTGLKEVEIHGFNAKGHEITLLKVIFRSATMLVRTDVYFSNMVPSSNNRCKEIYDIAEAYPSMECNVYHDSAE</sequence>
<dbReference type="PANTHER" id="PTHR34709">
    <property type="entry name" value="OS10G0396666 PROTEIN"/>
    <property type="match status" value="1"/>
</dbReference>
<proteinExistence type="predicted"/>
<dbReference type="SUPFAM" id="SSF81383">
    <property type="entry name" value="F-box domain"/>
    <property type="match status" value="1"/>
</dbReference>
<accession>A0A5J9VS44</accession>
<gene>
    <name evidence="1" type="ORF">EJB05_12630</name>
</gene>
<reference evidence="1 2" key="1">
    <citation type="journal article" date="2019" name="Sci. Rep.">
        <title>A high-quality genome of Eragrostis curvula grass provides insights into Poaceae evolution and supports new strategies to enhance forage quality.</title>
        <authorList>
            <person name="Carballo J."/>
            <person name="Santos B.A.C.M."/>
            <person name="Zappacosta D."/>
            <person name="Garbus I."/>
            <person name="Selva J.P."/>
            <person name="Gallo C.A."/>
            <person name="Diaz A."/>
            <person name="Albertini E."/>
            <person name="Caccamo M."/>
            <person name="Echenique V."/>
        </authorList>
    </citation>
    <scope>NUCLEOTIDE SEQUENCE [LARGE SCALE GENOMIC DNA]</scope>
    <source>
        <strain evidence="2">cv. Victoria</strain>
        <tissue evidence="1">Leaf</tissue>
    </source>
</reference>
<comment type="caution">
    <text evidence="1">The sequence shown here is derived from an EMBL/GenBank/DDBJ whole genome shotgun (WGS) entry which is preliminary data.</text>
</comment>
<dbReference type="Gramene" id="TVU39222">
    <property type="protein sequence ID" value="TVU39222"/>
    <property type="gene ID" value="EJB05_12630"/>
</dbReference>
<feature type="non-terminal residue" evidence="1">
    <location>
        <position position="1"/>
    </location>
</feature>
<name>A0A5J9VS44_9POAL</name>
<dbReference type="EMBL" id="RWGY01000007">
    <property type="protein sequence ID" value="TVU39222.1"/>
    <property type="molecule type" value="Genomic_DNA"/>
</dbReference>
<evidence type="ECO:0000313" key="2">
    <source>
        <dbReference type="Proteomes" id="UP000324897"/>
    </source>
</evidence>
<dbReference type="AlphaFoldDB" id="A0A5J9VS44"/>
<dbReference type="InterPro" id="IPR036047">
    <property type="entry name" value="F-box-like_dom_sf"/>
</dbReference>
<keyword evidence="2" id="KW-1185">Reference proteome</keyword>
<organism evidence="1 2">
    <name type="scientific">Eragrostis curvula</name>
    <name type="common">weeping love grass</name>
    <dbReference type="NCBI Taxonomy" id="38414"/>
    <lineage>
        <taxon>Eukaryota</taxon>
        <taxon>Viridiplantae</taxon>
        <taxon>Streptophyta</taxon>
        <taxon>Embryophyta</taxon>
        <taxon>Tracheophyta</taxon>
        <taxon>Spermatophyta</taxon>
        <taxon>Magnoliopsida</taxon>
        <taxon>Liliopsida</taxon>
        <taxon>Poales</taxon>
        <taxon>Poaceae</taxon>
        <taxon>PACMAD clade</taxon>
        <taxon>Chloridoideae</taxon>
        <taxon>Eragrostideae</taxon>
        <taxon>Eragrostidinae</taxon>
        <taxon>Eragrostis</taxon>
    </lineage>
</organism>
<dbReference type="OrthoDB" id="695654at2759"/>
<dbReference type="Proteomes" id="UP000324897">
    <property type="component" value="Chromosome 4"/>
</dbReference>
<protein>
    <recommendedName>
        <fullName evidence="3">FBD domain-containing protein</fullName>
    </recommendedName>
</protein>
<evidence type="ECO:0000313" key="1">
    <source>
        <dbReference type="EMBL" id="TVU39222.1"/>
    </source>
</evidence>
<dbReference type="PANTHER" id="PTHR34709:SF62">
    <property type="entry name" value="OS12G0545400 PROTEIN"/>
    <property type="match status" value="1"/>
</dbReference>